<dbReference type="AlphaFoldDB" id="A0A645H162"/>
<gene>
    <name evidence="1" type="ORF">SDC9_180255</name>
</gene>
<sequence>MFGEIDFRLLRRTIDRRMVKDDGKAQAIAVVGLEARPLVAVADFDRPGDADEFLGGILFLDARRLDQEHEGRGRAIEDGHFRRIEVDPGIVDAEAAERRHQVFDGADLDPVALQAGTHAGVADQDRLCGNIDRLRQINATKDDAGVRCGRAQGQIDLDTAVQTDARGMNDRLQRALL</sequence>
<accession>A0A645H162</accession>
<evidence type="ECO:0000313" key="1">
    <source>
        <dbReference type="EMBL" id="MPN32775.1"/>
    </source>
</evidence>
<dbReference type="EMBL" id="VSSQ01084964">
    <property type="protein sequence ID" value="MPN32775.1"/>
    <property type="molecule type" value="Genomic_DNA"/>
</dbReference>
<protein>
    <submittedName>
        <fullName evidence="1">Uncharacterized protein</fullName>
    </submittedName>
</protein>
<proteinExistence type="predicted"/>
<name>A0A645H162_9ZZZZ</name>
<reference evidence="1" key="1">
    <citation type="submission" date="2019-08" db="EMBL/GenBank/DDBJ databases">
        <authorList>
            <person name="Kucharzyk K."/>
            <person name="Murdoch R.W."/>
            <person name="Higgins S."/>
            <person name="Loffler F."/>
        </authorList>
    </citation>
    <scope>NUCLEOTIDE SEQUENCE</scope>
</reference>
<comment type="caution">
    <text evidence="1">The sequence shown here is derived from an EMBL/GenBank/DDBJ whole genome shotgun (WGS) entry which is preliminary data.</text>
</comment>
<organism evidence="1">
    <name type="scientific">bioreactor metagenome</name>
    <dbReference type="NCBI Taxonomy" id="1076179"/>
    <lineage>
        <taxon>unclassified sequences</taxon>
        <taxon>metagenomes</taxon>
        <taxon>ecological metagenomes</taxon>
    </lineage>
</organism>